<keyword evidence="3" id="KW-0472">Membrane</keyword>
<dbReference type="PANTHER" id="PTHR45138">
    <property type="entry name" value="REGULATORY COMPONENTS OF SENSORY TRANSDUCTION SYSTEM"/>
    <property type="match status" value="1"/>
</dbReference>
<sequence>MSGHLPGWRLAVFTALLFLALHAAGMLLFPGSANALSYIFLVLAPGCALLACAFYGAIPSEKLFTHWLLVAGGLALWSTGMVVSAWGDVVEHADRNVAFLSDFIFFFYGVPILFAISLPPEDQRSWYFAWIDGVQALIAGVLAYIQIFSVVPFTSRASDPVSTTLLLRGYNLENLVLAVAASLRLFASARKTAERQFYSLLAGFLWLYAVCAGVYNCLDIQALKEFGARDILVDLPFLAFAVGLTILPRWKNTAADHEVHKSSISIFIENGSAVFFSLALFALGASVMKSHFRIGLAAIALAMLLYGLRATLLQSRYAESQQALRLAHSRLEQISLQDALTGIANRRRFDRALEEEWSRTTRVHEPLSLLMLDVDHFKRLNDGYGHQRGDECLIQIAVTLQSCLSRGGDLVARYGGEEFAVILPATTREGAEAVAMKMKQAVQDLHIQCDPAEQRFMTISVGVATHAFSRAGSVASLIEAADQALYRAKQNGRNRIEFSSPDIIDLPQL</sequence>
<dbReference type="PROSITE" id="PS50887">
    <property type="entry name" value="GGDEF"/>
    <property type="match status" value="1"/>
</dbReference>
<feature type="transmembrane region" description="Helical" evidence="3">
    <location>
        <begin position="165"/>
        <end position="185"/>
    </location>
</feature>
<dbReference type="GO" id="GO:0043709">
    <property type="term" value="P:cell adhesion involved in single-species biofilm formation"/>
    <property type="evidence" value="ECO:0007669"/>
    <property type="project" value="TreeGrafter"/>
</dbReference>
<keyword evidence="6" id="KW-1185">Reference proteome</keyword>
<organism evidence="5 6">
    <name type="scientific">Silvibacterium bohemicum</name>
    <dbReference type="NCBI Taxonomy" id="1577686"/>
    <lineage>
        <taxon>Bacteria</taxon>
        <taxon>Pseudomonadati</taxon>
        <taxon>Acidobacteriota</taxon>
        <taxon>Terriglobia</taxon>
        <taxon>Terriglobales</taxon>
        <taxon>Acidobacteriaceae</taxon>
        <taxon>Silvibacterium</taxon>
    </lineage>
</organism>
<dbReference type="FunFam" id="3.30.70.270:FF:000001">
    <property type="entry name" value="Diguanylate cyclase domain protein"/>
    <property type="match status" value="1"/>
</dbReference>
<evidence type="ECO:0000259" key="4">
    <source>
        <dbReference type="PROSITE" id="PS50887"/>
    </source>
</evidence>
<dbReference type="GO" id="GO:0005886">
    <property type="term" value="C:plasma membrane"/>
    <property type="evidence" value="ECO:0007669"/>
    <property type="project" value="TreeGrafter"/>
</dbReference>
<dbReference type="EMBL" id="JACHEK010000007">
    <property type="protein sequence ID" value="MBB6145751.1"/>
    <property type="molecule type" value="Genomic_DNA"/>
</dbReference>
<dbReference type="InterPro" id="IPR029787">
    <property type="entry name" value="Nucleotide_cyclase"/>
</dbReference>
<dbReference type="GO" id="GO:0052621">
    <property type="term" value="F:diguanylate cyclase activity"/>
    <property type="evidence" value="ECO:0007669"/>
    <property type="project" value="UniProtKB-EC"/>
</dbReference>
<keyword evidence="3" id="KW-0812">Transmembrane</keyword>
<feature type="transmembrane region" description="Helical" evidence="3">
    <location>
        <begin position="98"/>
        <end position="118"/>
    </location>
</feature>
<protein>
    <recommendedName>
        <fullName evidence="1">diguanylate cyclase</fullName>
        <ecNumber evidence="1">2.7.7.65</ecNumber>
    </recommendedName>
</protein>
<feature type="transmembrane region" description="Helical" evidence="3">
    <location>
        <begin position="267"/>
        <end position="288"/>
    </location>
</feature>
<dbReference type="SUPFAM" id="SSF55073">
    <property type="entry name" value="Nucleotide cyclase"/>
    <property type="match status" value="1"/>
</dbReference>
<dbReference type="GO" id="GO:1902201">
    <property type="term" value="P:negative regulation of bacterial-type flagellum-dependent cell motility"/>
    <property type="evidence" value="ECO:0007669"/>
    <property type="project" value="TreeGrafter"/>
</dbReference>
<dbReference type="Gene3D" id="3.30.70.270">
    <property type="match status" value="1"/>
</dbReference>
<dbReference type="CDD" id="cd01949">
    <property type="entry name" value="GGDEF"/>
    <property type="match status" value="1"/>
</dbReference>
<comment type="caution">
    <text evidence="5">The sequence shown here is derived from an EMBL/GenBank/DDBJ whole genome shotgun (WGS) entry which is preliminary data.</text>
</comment>
<evidence type="ECO:0000313" key="5">
    <source>
        <dbReference type="EMBL" id="MBB6145751.1"/>
    </source>
</evidence>
<dbReference type="InterPro" id="IPR000160">
    <property type="entry name" value="GGDEF_dom"/>
</dbReference>
<dbReference type="NCBIfam" id="TIGR00254">
    <property type="entry name" value="GGDEF"/>
    <property type="match status" value="1"/>
</dbReference>
<dbReference type="RefSeq" id="WP_184085054.1">
    <property type="nucleotide sequence ID" value="NZ_JACHEK010000007.1"/>
</dbReference>
<dbReference type="InterPro" id="IPR043128">
    <property type="entry name" value="Rev_trsase/Diguanyl_cyclase"/>
</dbReference>
<dbReference type="Pfam" id="PF00990">
    <property type="entry name" value="GGDEF"/>
    <property type="match status" value="1"/>
</dbReference>
<evidence type="ECO:0000256" key="2">
    <source>
        <dbReference type="ARBA" id="ARBA00034247"/>
    </source>
</evidence>
<feature type="transmembrane region" description="Helical" evidence="3">
    <location>
        <begin position="35"/>
        <end position="55"/>
    </location>
</feature>
<reference evidence="5 6" key="1">
    <citation type="submission" date="2020-08" db="EMBL/GenBank/DDBJ databases">
        <title>Genomic Encyclopedia of Type Strains, Phase IV (KMG-IV): sequencing the most valuable type-strain genomes for metagenomic binning, comparative biology and taxonomic classification.</title>
        <authorList>
            <person name="Goeker M."/>
        </authorList>
    </citation>
    <scope>NUCLEOTIDE SEQUENCE [LARGE SCALE GENOMIC DNA]</scope>
    <source>
        <strain evidence="5 6">DSM 103733</strain>
    </source>
</reference>
<evidence type="ECO:0000256" key="1">
    <source>
        <dbReference type="ARBA" id="ARBA00012528"/>
    </source>
</evidence>
<feature type="transmembrane region" description="Helical" evidence="3">
    <location>
        <begin position="125"/>
        <end position="145"/>
    </location>
</feature>
<evidence type="ECO:0000256" key="3">
    <source>
        <dbReference type="SAM" id="Phobius"/>
    </source>
</evidence>
<feature type="domain" description="GGDEF" evidence="4">
    <location>
        <begin position="365"/>
        <end position="501"/>
    </location>
</feature>
<gene>
    <name evidence="5" type="ORF">HNQ77_003712</name>
</gene>
<dbReference type="EC" id="2.7.7.65" evidence="1"/>
<dbReference type="PANTHER" id="PTHR45138:SF9">
    <property type="entry name" value="DIGUANYLATE CYCLASE DGCM-RELATED"/>
    <property type="match status" value="1"/>
</dbReference>
<accession>A0A841K3L0</accession>
<evidence type="ECO:0000313" key="6">
    <source>
        <dbReference type="Proteomes" id="UP000538666"/>
    </source>
</evidence>
<dbReference type="AlphaFoldDB" id="A0A841K3L0"/>
<dbReference type="Proteomes" id="UP000538666">
    <property type="component" value="Unassembled WGS sequence"/>
</dbReference>
<name>A0A841K3L0_9BACT</name>
<feature type="transmembrane region" description="Helical" evidence="3">
    <location>
        <begin position="67"/>
        <end position="86"/>
    </location>
</feature>
<feature type="transmembrane region" description="Helical" evidence="3">
    <location>
        <begin position="294"/>
        <end position="312"/>
    </location>
</feature>
<proteinExistence type="predicted"/>
<feature type="transmembrane region" description="Helical" evidence="3">
    <location>
        <begin position="197"/>
        <end position="215"/>
    </location>
</feature>
<keyword evidence="3" id="KW-1133">Transmembrane helix</keyword>
<feature type="transmembrane region" description="Helical" evidence="3">
    <location>
        <begin position="227"/>
        <end position="247"/>
    </location>
</feature>
<dbReference type="InterPro" id="IPR050469">
    <property type="entry name" value="Diguanylate_Cyclase"/>
</dbReference>
<comment type="catalytic activity">
    <reaction evidence="2">
        <text>2 GTP = 3',3'-c-di-GMP + 2 diphosphate</text>
        <dbReference type="Rhea" id="RHEA:24898"/>
        <dbReference type="ChEBI" id="CHEBI:33019"/>
        <dbReference type="ChEBI" id="CHEBI:37565"/>
        <dbReference type="ChEBI" id="CHEBI:58805"/>
        <dbReference type="EC" id="2.7.7.65"/>
    </reaction>
</comment>
<dbReference type="SMART" id="SM00267">
    <property type="entry name" value="GGDEF"/>
    <property type="match status" value="1"/>
</dbReference>